<dbReference type="RefSeq" id="WP_377562691.1">
    <property type="nucleotide sequence ID" value="NZ_JBHTJZ010000005.1"/>
</dbReference>
<evidence type="ECO:0000256" key="1">
    <source>
        <dbReference type="SAM" id="SignalP"/>
    </source>
</evidence>
<gene>
    <name evidence="2" type="ORF">ACFQ2I_05650</name>
</gene>
<sequence length="147" mass="16017">MRKIYGMLLSAVLLLACIAVPVSAKEINAAPLLPVQAFDVAAGKVVKSVPNDSEFQAMAMSWLQSVTGLAPQVTADDSCSYVYRIPLASPATVKTDDISIVTNDLFLFYCTDKPPTLLLFDQNKRPYLFLFNVDIAPFIKKMGIPAT</sequence>
<dbReference type="PROSITE" id="PS51257">
    <property type="entry name" value="PROKAR_LIPOPROTEIN"/>
    <property type="match status" value="1"/>
</dbReference>
<evidence type="ECO:0000313" key="2">
    <source>
        <dbReference type="EMBL" id="MFD0958872.1"/>
    </source>
</evidence>
<dbReference type="EMBL" id="JBHTJZ010000005">
    <property type="protein sequence ID" value="MFD0958872.1"/>
    <property type="molecule type" value="Genomic_DNA"/>
</dbReference>
<proteinExistence type="predicted"/>
<feature type="chain" id="PRO_5047305038" description="Spi protease inhibitor domain-containing protein" evidence="1">
    <location>
        <begin position="25"/>
        <end position="147"/>
    </location>
</feature>
<accession>A0ABW3HMX8</accession>
<feature type="signal peptide" evidence="1">
    <location>
        <begin position="1"/>
        <end position="24"/>
    </location>
</feature>
<reference evidence="3" key="1">
    <citation type="journal article" date="2019" name="Int. J. Syst. Evol. Microbiol.">
        <title>The Global Catalogue of Microorganisms (GCM) 10K type strain sequencing project: providing services to taxonomists for standard genome sequencing and annotation.</title>
        <authorList>
            <consortium name="The Broad Institute Genomics Platform"/>
            <consortium name="The Broad Institute Genome Sequencing Center for Infectious Disease"/>
            <person name="Wu L."/>
            <person name="Ma J."/>
        </authorList>
    </citation>
    <scope>NUCLEOTIDE SEQUENCE [LARGE SCALE GENOMIC DNA]</scope>
    <source>
        <strain evidence="3">CCUG 59129</strain>
    </source>
</reference>
<evidence type="ECO:0000313" key="3">
    <source>
        <dbReference type="Proteomes" id="UP001596989"/>
    </source>
</evidence>
<evidence type="ECO:0008006" key="4">
    <source>
        <dbReference type="Google" id="ProtNLM"/>
    </source>
</evidence>
<dbReference type="Proteomes" id="UP001596989">
    <property type="component" value="Unassembled WGS sequence"/>
</dbReference>
<name>A0ABW3HMX8_9BACL</name>
<keyword evidence="1" id="KW-0732">Signal</keyword>
<protein>
    <recommendedName>
        <fullName evidence="4">Spi protease inhibitor domain-containing protein</fullName>
    </recommendedName>
</protein>
<comment type="caution">
    <text evidence="2">The sequence shown here is derived from an EMBL/GenBank/DDBJ whole genome shotgun (WGS) entry which is preliminary data.</text>
</comment>
<keyword evidence="3" id="KW-1185">Reference proteome</keyword>
<organism evidence="2 3">
    <name type="scientific">Paenibacillus chungangensis</name>
    <dbReference type="NCBI Taxonomy" id="696535"/>
    <lineage>
        <taxon>Bacteria</taxon>
        <taxon>Bacillati</taxon>
        <taxon>Bacillota</taxon>
        <taxon>Bacilli</taxon>
        <taxon>Bacillales</taxon>
        <taxon>Paenibacillaceae</taxon>
        <taxon>Paenibacillus</taxon>
    </lineage>
</organism>